<dbReference type="OrthoDB" id="1668230at2759"/>
<dbReference type="Proteomes" id="UP000241818">
    <property type="component" value="Unassembled WGS sequence"/>
</dbReference>
<organism evidence="1 2">
    <name type="scientific">Amorphotheca resinae ATCC 22711</name>
    <dbReference type="NCBI Taxonomy" id="857342"/>
    <lineage>
        <taxon>Eukaryota</taxon>
        <taxon>Fungi</taxon>
        <taxon>Dikarya</taxon>
        <taxon>Ascomycota</taxon>
        <taxon>Pezizomycotina</taxon>
        <taxon>Leotiomycetes</taxon>
        <taxon>Helotiales</taxon>
        <taxon>Amorphothecaceae</taxon>
        <taxon>Amorphotheca</taxon>
    </lineage>
</organism>
<dbReference type="InParanoid" id="A0A2T3AZD1"/>
<gene>
    <name evidence="1" type="ORF">M430DRAFT_19506</name>
</gene>
<dbReference type="EMBL" id="KZ679012">
    <property type="protein sequence ID" value="PSS16518.1"/>
    <property type="molecule type" value="Genomic_DNA"/>
</dbReference>
<accession>A0A2T3AZD1</accession>
<keyword evidence="2" id="KW-1185">Reference proteome</keyword>
<dbReference type="GeneID" id="36572173"/>
<proteinExistence type="predicted"/>
<evidence type="ECO:0000313" key="1">
    <source>
        <dbReference type="EMBL" id="PSS16518.1"/>
    </source>
</evidence>
<evidence type="ECO:0008006" key="3">
    <source>
        <dbReference type="Google" id="ProtNLM"/>
    </source>
</evidence>
<name>A0A2T3AZD1_AMORE</name>
<evidence type="ECO:0000313" key="2">
    <source>
        <dbReference type="Proteomes" id="UP000241818"/>
    </source>
</evidence>
<dbReference type="AlphaFoldDB" id="A0A2T3AZD1"/>
<dbReference type="RefSeq" id="XP_024720026.1">
    <property type="nucleotide sequence ID" value="XM_024864092.1"/>
</dbReference>
<protein>
    <recommendedName>
        <fullName evidence="3">Protein kinase domain-containing protein</fullName>
    </recommendedName>
</protein>
<reference evidence="1 2" key="1">
    <citation type="journal article" date="2018" name="New Phytol.">
        <title>Comparative genomics and transcriptomics depict ericoid mycorrhizal fungi as versatile saprotrophs and plant mutualists.</title>
        <authorList>
            <person name="Martino E."/>
            <person name="Morin E."/>
            <person name="Grelet G.A."/>
            <person name="Kuo A."/>
            <person name="Kohler A."/>
            <person name="Daghino S."/>
            <person name="Barry K.W."/>
            <person name="Cichocki N."/>
            <person name="Clum A."/>
            <person name="Dockter R.B."/>
            <person name="Hainaut M."/>
            <person name="Kuo R.C."/>
            <person name="LaButti K."/>
            <person name="Lindahl B.D."/>
            <person name="Lindquist E.A."/>
            <person name="Lipzen A."/>
            <person name="Khouja H.R."/>
            <person name="Magnuson J."/>
            <person name="Murat C."/>
            <person name="Ohm R.A."/>
            <person name="Singer S.W."/>
            <person name="Spatafora J.W."/>
            <person name="Wang M."/>
            <person name="Veneault-Fourrey C."/>
            <person name="Henrissat B."/>
            <person name="Grigoriev I.V."/>
            <person name="Martin F.M."/>
            <person name="Perotto S."/>
        </authorList>
    </citation>
    <scope>NUCLEOTIDE SEQUENCE [LARGE SCALE GENOMIC DNA]</scope>
    <source>
        <strain evidence="1 2">ATCC 22711</strain>
    </source>
</reference>
<sequence>MRISKASKPSPRYHGLNRHPHIVQGLLLAPEATFMQRLPHNPKARLKTTSPPCQNHEARWIKSIIDGVAWLESLGLVHGDLRPEIACLICMTTSSFAISTAQWNMESGSASTVPIFYSKITGRPDTKRAVCYGLFYGDLIHKCWNKGYESVLQLYQDMEDIHRQTSCGAGPAAITESNRDFSVILIWLCVATKIEDTTSSRMQGSAHELALDFHRDTSIRYRCFCGPKE</sequence>